<proteinExistence type="predicted"/>
<keyword evidence="4" id="KW-1185">Reference proteome</keyword>
<dbReference type="EMBL" id="JAYGIL010000009">
    <property type="protein sequence ID" value="MEA5403138.1"/>
    <property type="molecule type" value="Genomic_DNA"/>
</dbReference>
<reference evidence="3 4" key="1">
    <citation type="submission" date="2023-12" db="EMBL/GenBank/DDBJ databases">
        <title>Novel species of the genus Arcicella isolated from rivers.</title>
        <authorList>
            <person name="Lu H."/>
        </authorList>
    </citation>
    <scope>NUCLEOTIDE SEQUENCE [LARGE SCALE GENOMIC DNA]</scope>
    <source>
        <strain evidence="3 4">DC2W</strain>
    </source>
</reference>
<dbReference type="Gene3D" id="1.10.260.40">
    <property type="entry name" value="lambda repressor-like DNA-binding domains"/>
    <property type="match status" value="1"/>
</dbReference>
<dbReference type="Proteomes" id="UP001303899">
    <property type="component" value="Unassembled WGS sequence"/>
</dbReference>
<dbReference type="InterPro" id="IPR050807">
    <property type="entry name" value="TransReg_Diox_bact_type"/>
</dbReference>
<organism evidence="3 4">
    <name type="scientific">Arcicella gelida</name>
    <dbReference type="NCBI Taxonomy" id="2984195"/>
    <lineage>
        <taxon>Bacteria</taxon>
        <taxon>Pseudomonadati</taxon>
        <taxon>Bacteroidota</taxon>
        <taxon>Cytophagia</taxon>
        <taxon>Cytophagales</taxon>
        <taxon>Flectobacillaceae</taxon>
        <taxon>Arcicella</taxon>
    </lineage>
</organism>
<accession>A0ABU5S3R1</accession>
<dbReference type="PROSITE" id="PS50943">
    <property type="entry name" value="HTH_CROC1"/>
    <property type="match status" value="1"/>
</dbReference>
<feature type="domain" description="HTH cro/C1-type" evidence="2">
    <location>
        <begin position="14"/>
        <end position="68"/>
    </location>
</feature>
<evidence type="ECO:0000256" key="1">
    <source>
        <dbReference type="ARBA" id="ARBA00023125"/>
    </source>
</evidence>
<dbReference type="RefSeq" id="WP_323328358.1">
    <property type="nucleotide sequence ID" value="NZ_JAYGIL010000009.1"/>
</dbReference>
<comment type="caution">
    <text evidence="3">The sequence shown here is derived from an EMBL/GenBank/DDBJ whole genome shotgun (WGS) entry which is preliminary data.</text>
</comment>
<dbReference type="CDD" id="cd00093">
    <property type="entry name" value="HTH_XRE"/>
    <property type="match status" value="1"/>
</dbReference>
<name>A0ABU5S3R1_9BACT</name>
<evidence type="ECO:0000313" key="4">
    <source>
        <dbReference type="Proteomes" id="UP001303899"/>
    </source>
</evidence>
<dbReference type="InterPro" id="IPR010982">
    <property type="entry name" value="Lambda_DNA-bd_dom_sf"/>
</dbReference>
<protein>
    <submittedName>
        <fullName evidence="3">Helix-turn-helix transcriptional regulator</fullName>
    </submittedName>
</protein>
<dbReference type="SUPFAM" id="SSF47413">
    <property type="entry name" value="lambda repressor-like DNA-binding domains"/>
    <property type="match status" value="1"/>
</dbReference>
<dbReference type="InterPro" id="IPR001387">
    <property type="entry name" value="Cro/C1-type_HTH"/>
</dbReference>
<gene>
    <name evidence="3" type="ORF">VB776_09445</name>
</gene>
<keyword evidence="1" id="KW-0238">DNA-binding</keyword>
<dbReference type="Pfam" id="PF01381">
    <property type="entry name" value="HTH_3"/>
    <property type="match status" value="1"/>
</dbReference>
<evidence type="ECO:0000313" key="3">
    <source>
        <dbReference type="EMBL" id="MEA5403138.1"/>
    </source>
</evidence>
<dbReference type="PANTHER" id="PTHR46797">
    <property type="entry name" value="HTH-TYPE TRANSCRIPTIONAL REGULATOR"/>
    <property type="match status" value="1"/>
</dbReference>
<dbReference type="SMART" id="SM00530">
    <property type="entry name" value="HTH_XRE"/>
    <property type="match status" value="1"/>
</dbReference>
<evidence type="ECO:0000259" key="2">
    <source>
        <dbReference type="PROSITE" id="PS50943"/>
    </source>
</evidence>
<sequence>MKKEDFLNKLGVRIREIRKEKSITQTQLAHSIGKDQQSIQRLEAGKINPTLYYLFEISEGLGISLERIIINMDK</sequence>
<dbReference type="PANTHER" id="PTHR46797:SF1">
    <property type="entry name" value="METHYLPHOSPHONATE SYNTHASE"/>
    <property type="match status" value="1"/>
</dbReference>